<keyword evidence="2 5" id="KW-0238">DNA-binding</keyword>
<accession>A0ABV2EJQ1</accession>
<keyword evidence="3" id="KW-0804">Transcription</keyword>
<evidence type="ECO:0000259" key="4">
    <source>
        <dbReference type="Pfam" id="PF03466"/>
    </source>
</evidence>
<reference evidence="5 6" key="1">
    <citation type="submission" date="2024-06" db="EMBL/GenBank/DDBJ databases">
        <title>Genomic Encyclopedia of Type Strains, Phase IV (KMG-IV): sequencing the most valuable type-strain genomes for metagenomic binning, comparative biology and taxonomic classification.</title>
        <authorList>
            <person name="Goeker M."/>
        </authorList>
    </citation>
    <scope>NUCLEOTIDE SEQUENCE [LARGE SCALE GENOMIC DNA]</scope>
    <source>
        <strain evidence="5 6">DSM 17809</strain>
    </source>
</reference>
<evidence type="ECO:0000256" key="2">
    <source>
        <dbReference type="ARBA" id="ARBA00023125"/>
    </source>
</evidence>
<proteinExistence type="predicted"/>
<dbReference type="PANTHER" id="PTHR30579:SF8">
    <property type="entry name" value="HTH-TYPE TRANSCRIPTIONAL REGULATOR HDFR"/>
    <property type="match status" value="1"/>
</dbReference>
<keyword evidence="6" id="KW-1185">Reference proteome</keyword>
<dbReference type="Pfam" id="PF03466">
    <property type="entry name" value="LysR_substrate"/>
    <property type="match status" value="1"/>
</dbReference>
<protein>
    <submittedName>
        <fullName evidence="5">DNA-binding transcriptional LysR family regulator</fullName>
    </submittedName>
</protein>
<name>A0ABV2EJQ1_9CAUL</name>
<dbReference type="Proteomes" id="UP001549110">
    <property type="component" value="Unassembled WGS sequence"/>
</dbReference>
<evidence type="ECO:0000313" key="6">
    <source>
        <dbReference type="Proteomes" id="UP001549110"/>
    </source>
</evidence>
<evidence type="ECO:0000256" key="3">
    <source>
        <dbReference type="ARBA" id="ARBA00023163"/>
    </source>
</evidence>
<dbReference type="SUPFAM" id="SSF53850">
    <property type="entry name" value="Periplasmic binding protein-like II"/>
    <property type="match status" value="1"/>
</dbReference>
<gene>
    <name evidence="5" type="ORF">ABID41_002297</name>
</gene>
<dbReference type="InterPro" id="IPR050176">
    <property type="entry name" value="LTTR"/>
</dbReference>
<keyword evidence="1" id="KW-0805">Transcription regulation</keyword>
<evidence type="ECO:0000256" key="1">
    <source>
        <dbReference type="ARBA" id="ARBA00023015"/>
    </source>
</evidence>
<dbReference type="Gene3D" id="3.40.190.290">
    <property type="match status" value="1"/>
</dbReference>
<comment type="caution">
    <text evidence="5">The sequence shown here is derived from an EMBL/GenBank/DDBJ whole genome shotgun (WGS) entry which is preliminary data.</text>
</comment>
<dbReference type="PANTHER" id="PTHR30579">
    <property type="entry name" value="TRANSCRIPTIONAL REGULATOR"/>
    <property type="match status" value="1"/>
</dbReference>
<feature type="domain" description="LysR substrate-binding" evidence="4">
    <location>
        <begin position="48"/>
        <end position="199"/>
    </location>
</feature>
<dbReference type="InterPro" id="IPR005119">
    <property type="entry name" value="LysR_subst-bd"/>
</dbReference>
<sequence>MHHATTLVQVWERARQQIALPPGRANLVGIGGEFSLWSPLMEDWMLWMRDHQPDVAVRAEVGSVSQLLDRVQDGSLDVAVLYSPPQRPELVLELLAEEKLVLVTTAKDGAVRSDDYIFVDWGEPFRTSHATAFPELANPAVAISLGPLALSYLLTVGGAGYFRRAAILPYVESGQVRLVERAPEFAYSIYAVYSARSAADLIATAREGLRACAAARLI</sequence>
<dbReference type="EMBL" id="JBEPLU010000001">
    <property type="protein sequence ID" value="MET3527202.1"/>
    <property type="molecule type" value="Genomic_DNA"/>
</dbReference>
<dbReference type="GO" id="GO:0003677">
    <property type="term" value="F:DNA binding"/>
    <property type="evidence" value="ECO:0007669"/>
    <property type="project" value="UniProtKB-KW"/>
</dbReference>
<evidence type="ECO:0000313" key="5">
    <source>
        <dbReference type="EMBL" id="MET3527202.1"/>
    </source>
</evidence>
<organism evidence="5 6">
    <name type="scientific">Phenylobacterium koreense</name>
    <dbReference type="NCBI Taxonomy" id="266125"/>
    <lineage>
        <taxon>Bacteria</taxon>
        <taxon>Pseudomonadati</taxon>
        <taxon>Pseudomonadota</taxon>
        <taxon>Alphaproteobacteria</taxon>
        <taxon>Caulobacterales</taxon>
        <taxon>Caulobacteraceae</taxon>
        <taxon>Phenylobacterium</taxon>
    </lineage>
</organism>